<dbReference type="EMBL" id="JADFFM010000001">
    <property type="protein sequence ID" value="MBE9666118.1"/>
    <property type="molecule type" value="Genomic_DNA"/>
</dbReference>
<name>A0ABR9XGH2_9SPHI</name>
<dbReference type="InterPro" id="IPR050904">
    <property type="entry name" value="Adhesion/Biosynth-related"/>
</dbReference>
<organism evidence="3 4">
    <name type="scientific">Mucilaginibacter boryungensis</name>
    <dbReference type="NCBI Taxonomy" id="768480"/>
    <lineage>
        <taxon>Bacteria</taxon>
        <taxon>Pseudomonadati</taxon>
        <taxon>Bacteroidota</taxon>
        <taxon>Sphingobacteriia</taxon>
        <taxon>Sphingobacteriales</taxon>
        <taxon>Sphingobacteriaceae</taxon>
        <taxon>Mucilaginibacter</taxon>
    </lineage>
</organism>
<keyword evidence="1" id="KW-0472">Membrane</keyword>
<dbReference type="SUPFAM" id="SSF82153">
    <property type="entry name" value="FAS1 domain"/>
    <property type="match status" value="3"/>
</dbReference>
<feature type="domain" description="FAS1" evidence="2">
    <location>
        <begin position="176"/>
        <end position="327"/>
    </location>
</feature>
<feature type="transmembrane region" description="Helical" evidence="1">
    <location>
        <begin position="7"/>
        <end position="25"/>
    </location>
</feature>
<evidence type="ECO:0000313" key="3">
    <source>
        <dbReference type="EMBL" id="MBE9666118.1"/>
    </source>
</evidence>
<dbReference type="SMART" id="SM00554">
    <property type="entry name" value="FAS1"/>
    <property type="match status" value="3"/>
</dbReference>
<comment type="caution">
    <text evidence="3">The sequence shown here is derived from an EMBL/GenBank/DDBJ whole genome shotgun (WGS) entry which is preliminary data.</text>
</comment>
<feature type="domain" description="FAS1" evidence="2">
    <location>
        <begin position="38"/>
        <end position="168"/>
    </location>
</feature>
<dbReference type="Proteomes" id="UP000632774">
    <property type="component" value="Unassembled WGS sequence"/>
</dbReference>
<gene>
    <name evidence="3" type="ORF">IRJ18_07075</name>
</gene>
<evidence type="ECO:0000259" key="2">
    <source>
        <dbReference type="PROSITE" id="PS50213"/>
    </source>
</evidence>
<dbReference type="RefSeq" id="WP_194105494.1">
    <property type="nucleotide sequence ID" value="NZ_JADFFM010000001.1"/>
</dbReference>
<protein>
    <submittedName>
        <fullName evidence="3">Fasciclin domain-containing protein</fullName>
    </submittedName>
</protein>
<dbReference type="Pfam" id="PF02469">
    <property type="entry name" value="Fasciclin"/>
    <property type="match status" value="3"/>
</dbReference>
<dbReference type="Gene3D" id="2.30.180.10">
    <property type="entry name" value="FAS1 domain"/>
    <property type="match status" value="3"/>
</dbReference>
<evidence type="ECO:0000313" key="4">
    <source>
        <dbReference type="Proteomes" id="UP000632774"/>
    </source>
</evidence>
<dbReference type="PANTHER" id="PTHR10900">
    <property type="entry name" value="PERIOSTIN-RELATED"/>
    <property type="match status" value="1"/>
</dbReference>
<keyword evidence="4" id="KW-1185">Reference proteome</keyword>
<dbReference type="InterPro" id="IPR036378">
    <property type="entry name" value="FAS1_dom_sf"/>
</dbReference>
<feature type="domain" description="FAS1" evidence="2">
    <location>
        <begin position="332"/>
        <end position="476"/>
    </location>
</feature>
<dbReference type="PROSITE" id="PS50213">
    <property type="entry name" value="FAS1"/>
    <property type="match status" value="3"/>
</dbReference>
<sequence length="477" mass="50013">MKIAINITRAIAYAIMAIFVINITACKKLTSYDYPSATGTPYEIISNDGNFSTFKSAVDKAGLADMLSGKDEYTIFAPTNSAFINAGYTAAVLQAMLSADVAVLVKNHIVSGKIDVNTLSTSQNATAVSGFSLNLQKIGNLKYVNGGDILNPSMPVTNGFLNVTNTLLTSKATLNDAINTYVNSGNAQLTYLAAAIARASTGSTNFTALLTGTTPYTLLAPNNGAFIDGGYATIAAINAAAPDVLGNILKYHLIAGAKFTTAFDSVPVTAYNGNPIYFDKVNRNISPTVTQATNITAWYANGITFGNGVPANIMAKNGVLHMVSRLLPTPVTVTTLDRINTDATLTMFYALIQRASTADPKFNFATMLADPLHTYTVFAVNNTGLQAAGYANVAAINAENPLTLAAILKLHIIPKRINNINIADNGAVTTIAGTNITFLLTGGFKVQGPSNSTSIPVITPNVVTTTGLLNIIGAVIK</sequence>
<dbReference type="InterPro" id="IPR000782">
    <property type="entry name" value="FAS1_domain"/>
</dbReference>
<accession>A0ABR9XGH2</accession>
<evidence type="ECO:0000256" key="1">
    <source>
        <dbReference type="SAM" id="Phobius"/>
    </source>
</evidence>
<keyword evidence="1" id="KW-0812">Transmembrane</keyword>
<keyword evidence="1" id="KW-1133">Transmembrane helix</keyword>
<proteinExistence type="predicted"/>
<dbReference type="PANTHER" id="PTHR10900:SF77">
    <property type="entry name" value="FI19380P1"/>
    <property type="match status" value="1"/>
</dbReference>
<reference evidence="3 4" key="1">
    <citation type="submission" date="2020-10" db="EMBL/GenBank/DDBJ databases">
        <title>Mucilaginibacter mali sp. nov., isolated from rhizosphere soil of apple orchard.</title>
        <authorList>
            <person name="Lee J.-S."/>
            <person name="Kim H.S."/>
            <person name="Kim J.-S."/>
        </authorList>
    </citation>
    <scope>NUCLEOTIDE SEQUENCE [LARGE SCALE GENOMIC DNA]</scope>
    <source>
        <strain evidence="3 4">KCTC 23157</strain>
    </source>
</reference>